<keyword evidence="5 6" id="KW-0472">Membrane</keyword>
<keyword evidence="4 6" id="KW-1133">Transmembrane helix</keyword>
<dbReference type="PANTHER" id="PTHR36506">
    <property type="entry name" value="PREFLAGELLIN PEPTIDASE"/>
    <property type="match status" value="1"/>
</dbReference>
<comment type="subcellular location">
    <subcellularLocation>
        <location evidence="1">Cell membrane</location>
        <topology evidence="1">Multi-pass membrane protein</topology>
    </subcellularLocation>
</comment>
<proteinExistence type="predicted"/>
<feature type="domain" description="Preflagellin peptidase C-terminal" evidence="8">
    <location>
        <begin position="148"/>
        <end position="226"/>
    </location>
</feature>
<dbReference type="InterPro" id="IPR000045">
    <property type="entry name" value="Prepilin_IV_endopep_pep"/>
</dbReference>
<dbReference type="Pfam" id="PF01478">
    <property type="entry name" value="Peptidase_A24"/>
    <property type="match status" value="1"/>
</dbReference>
<evidence type="ECO:0000256" key="3">
    <source>
        <dbReference type="ARBA" id="ARBA00022692"/>
    </source>
</evidence>
<feature type="domain" description="Prepilin type IV endopeptidase peptidase" evidence="7">
    <location>
        <begin position="12"/>
        <end position="115"/>
    </location>
</feature>
<feature type="transmembrane region" description="Helical" evidence="6">
    <location>
        <begin position="58"/>
        <end position="76"/>
    </location>
</feature>
<dbReference type="KEGG" id="fpl:Ferp_0061"/>
<dbReference type="AlphaFoldDB" id="D3S115"/>
<evidence type="ECO:0000259" key="8">
    <source>
        <dbReference type="Pfam" id="PF06847"/>
    </source>
</evidence>
<reference evidence="9 10" key="2">
    <citation type="journal article" date="2011" name="Stand. Genomic Sci.">
        <title>Complete genome sequence of Ferroglobus placidus AEDII12DO.</title>
        <authorList>
            <person name="Anderson I."/>
            <person name="Risso C."/>
            <person name="Holmes D."/>
            <person name="Lucas S."/>
            <person name="Copeland A."/>
            <person name="Lapidus A."/>
            <person name="Cheng J.F."/>
            <person name="Bruce D."/>
            <person name="Goodwin L."/>
            <person name="Pitluck S."/>
            <person name="Saunders E."/>
            <person name="Brettin T."/>
            <person name="Detter J.C."/>
            <person name="Han C."/>
            <person name="Tapia R."/>
            <person name="Larimer F."/>
            <person name="Land M."/>
            <person name="Hauser L."/>
            <person name="Woyke T."/>
            <person name="Lovley D."/>
            <person name="Kyrpides N."/>
            <person name="Ivanova N."/>
        </authorList>
    </citation>
    <scope>NUCLEOTIDE SEQUENCE [LARGE SCALE GENOMIC DNA]</scope>
    <source>
        <strain evidence="10">DSM 10642 / AEDII12DO</strain>
    </source>
</reference>
<evidence type="ECO:0000256" key="1">
    <source>
        <dbReference type="ARBA" id="ARBA00004651"/>
    </source>
</evidence>
<evidence type="ECO:0000313" key="9">
    <source>
        <dbReference type="EMBL" id="ADC64251.1"/>
    </source>
</evidence>
<dbReference type="Gene3D" id="6.10.250.3240">
    <property type="match status" value="1"/>
</dbReference>
<evidence type="ECO:0000256" key="6">
    <source>
        <dbReference type="SAM" id="Phobius"/>
    </source>
</evidence>
<dbReference type="InterPro" id="IPR052218">
    <property type="entry name" value="Preflagellin_Peptidase"/>
</dbReference>
<protein>
    <submittedName>
        <fullName evidence="9">Peptidase A24B, FlaK domain protein</fullName>
    </submittedName>
</protein>
<sequence>MTDGIYVAKFLICLAIFLKASQLDLKERIVPNKYWKVMLLAVTPFNLVEFLSYSTFDFVFAIVQIAFASSLAYLLYRIGAYGGADAKALMALSYAFPRYPEVGIFPLLIKGFSFAFSTLANAVIAAPFLAIYMFLSNLIKGNVSKGEIPYSFIGTKVRVENFPKFYNLLEIAENGKVRKVRRGVEPDEKMLRELGKLKEEVWATPALPFLVFLTAGYIVAFFVGDILVYLLSLIL</sequence>
<dbReference type="GO" id="GO:0004190">
    <property type="term" value="F:aspartic-type endopeptidase activity"/>
    <property type="evidence" value="ECO:0007669"/>
    <property type="project" value="InterPro"/>
</dbReference>
<feature type="transmembrane region" description="Helical" evidence="6">
    <location>
        <begin position="114"/>
        <end position="135"/>
    </location>
</feature>
<dbReference type="eggNOG" id="arCOG02298">
    <property type="taxonomic scope" value="Archaea"/>
</dbReference>
<evidence type="ECO:0000259" key="7">
    <source>
        <dbReference type="Pfam" id="PF01478"/>
    </source>
</evidence>
<reference evidence="10" key="1">
    <citation type="submission" date="2010-02" db="EMBL/GenBank/DDBJ databases">
        <title>Complete sequence of Ferroglobus placidus DSM 10642.</title>
        <authorList>
            <consortium name="US DOE Joint Genome Institute"/>
            <person name="Lucas S."/>
            <person name="Copeland A."/>
            <person name="Lapidus A."/>
            <person name="Cheng J.-F."/>
            <person name="Bruce D."/>
            <person name="Goodwin L."/>
            <person name="Pitluck S."/>
            <person name="Saunders E."/>
            <person name="Brettin T."/>
            <person name="Detter J.C."/>
            <person name="Han C."/>
            <person name="Tapia R."/>
            <person name="Larimer F."/>
            <person name="Land M."/>
            <person name="Hauser L."/>
            <person name="Kyrpides N."/>
            <person name="Ivanova N."/>
            <person name="Holmes D."/>
            <person name="Lovley D."/>
            <person name="Kyrpides N."/>
            <person name="Anderson I.J."/>
            <person name="Woyke T."/>
        </authorList>
    </citation>
    <scope>NUCLEOTIDE SEQUENCE [LARGE SCALE GENOMIC DNA]</scope>
    <source>
        <strain evidence="10">DSM 10642 / AEDII12DO</strain>
    </source>
</reference>
<evidence type="ECO:0000256" key="2">
    <source>
        <dbReference type="ARBA" id="ARBA00022475"/>
    </source>
</evidence>
<feature type="transmembrane region" description="Helical" evidence="6">
    <location>
        <begin position="206"/>
        <end position="231"/>
    </location>
</feature>
<dbReference type="EMBL" id="CP001899">
    <property type="protein sequence ID" value="ADC64251.1"/>
    <property type="molecule type" value="Genomic_DNA"/>
</dbReference>
<dbReference type="Pfam" id="PF06847">
    <property type="entry name" value="Arc_PepC_II"/>
    <property type="match status" value="1"/>
</dbReference>
<feature type="transmembrane region" description="Helical" evidence="6">
    <location>
        <begin position="34"/>
        <end position="52"/>
    </location>
</feature>
<keyword evidence="2" id="KW-1003">Cell membrane</keyword>
<dbReference type="RefSeq" id="WP_012964600.1">
    <property type="nucleotide sequence ID" value="NC_013849.1"/>
</dbReference>
<keyword evidence="3 6" id="KW-0812">Transmembrane</keyword>
<keyword evidence="10" id="KW-1185">Reference proteome</keyword>
<dbReference type="Proteomes" id="UP000002613">
    <property type="component" value="Chromosome"/>
</dbReference>
<gene>
    <name evidence="9" type="ordered locus">Ferp_0061</name>
</gene>
<evidence type="ECO:0000313" key="10">
    <source>
        <dbReference type="Proteomes" id="UP000002613"/>
    </source>
</evidence>
<organism evidence="9 10">
    <name type="scientific">Ferroglobus placidus (strain DSM 10642 / AEDII12DO)</name>
    <dbReference type="NCBI Taxonomy" id="589924"/>
    <lineage>
        <taxon>Archaea</taxon>
        <taxon>Methanobacteriati</taxon>
        <taxon>Methanobacteriota</taxon>
        <taxon>Archaeoglobi</taxon>
        <taxon>Archaeoglobales</taxon>
        <taxon>Archaeoglobaceae</taxon>
        <taxon>Ferroglobus</taxon>
    </lineage>
</organism>
<dbReference type="PANTHER" id="PTHR36506:SF1">
    <property type="entry name" value="PREFLAGELLIN PEPTIDASE"/>
    <property type="match status" value="1"/>
</dbReference>
<name>D3S115_FERPA</name>
<dbReference type="Gene3D" id="1.20.120.1220">
    <property type="match status" value="1"/>
</dbReference>
<dbReference type="GO" id="GO:0005886">
    <property type="term" value="C:plasma membrane"/>
    <property type="evidence" value="ECO:0007669"/>
    <property type="project" value="UniProtKB-SubCell"/>
</dbReference>
<evidence type="ECO:0000256" key="5">
    <source>
        <dbReference type="ARBA" id="ARBA00023136"/>
    </source>
</evidence>
<accession>D3S115</accession>
<dbReference type="InterPro" id="IPR009655">
    <property type="entry name" value="Preflagellin_peptidase_C"/>
</dbReference>
<dbReference type="HOGENOM" id="CLU_086258_0_0_2"/>
<dbReference type="STRING" id="589924.Ferp_0061"/>
<dbReference type="GeneID" id="8777553"/>
<feature type="transmembrane region" description="Helical" evidence="6">
    <location>
        <begin position="6"/>
        <end position="22"/>
    </location>
</feature>
<evidence type="ECO:0000256" key="4">
    <source>
        <dbReference type="ARBA" id="ARBA00022989"/>
    </source>
</evidence>
<dbReference type="PaxDb" id="589924-Ferp_0061"/>
<dbReference type="OrthoDB" id="19094at2157"/>